<dbReference type="Proteomes" id="UP000192418">
    <property type="component" value="Unassembled WGS sequence"/>
</dbReference>
<organism evidence="7 8">
    <name type="scientific">Desulfocicer vacuolatum DSM 3385</name>
    <dbReference type="NCBI Taxonomy" id="1121400"/>
    <lineage>
        <taxon>Bacteria</taxon>
        <taxon>Pseudomonadati</taxon>
        <taxon>Thermodesulfobacteriota</taxon>
        <taxon>Desulfobacteria</taxon>
        <taxon>Desulfobacterales</taxon>
        <taxon>Desulfobacteraceae</taxon>
        <taxon>Desulfocicer</taxon>
    </lineage>
</organism>
<dbReference type="STRING" id="1121400.SAMN02746065_1078"/>
<comment type="subcellular location">
    <subcellularLocation>
        <location evidence="1 5">Cell membrane</location>
        <topology evidence="1 5">Multi-pass membrane protein</topology>
    </subcellularLocation>
</comment>
<dbReference type="InterPro" id="IPR000515">
    <property type="entry name" value="MetI-like"/>
</dbReference>
<evidence type="ECO:0000259" key="6">
    <source>
        <dbReference type="PROSITE" id="PS50928"/>
    </source>
</evidence>
<protein>
    <submittedName>
        <fullName evidence="7">Putative spermidine/putrescine transport system permease protein</fullName>
    </submittedName>
</protein>
<comment type="similarity">
    <text evidence="5">Belongs to the binding-protein-dependent transport system permease family.</text>
</comment>
<dbReference type="InterPro" id="IPR035906">
    <property type="entry name" value="MetI-like_sf"/>
</dbReference>
<keyword evidence="8" id="KW-1185">Reference proteome</keyword>
<feature type="transmembrane region" description="Helical" evidence="5">
    <location>
        <begin position="106"/>
        <end position="132"/>
    </location>
</feature>
<feature type="transmembrane region" description="Helical" evidence="5">
    <location>
        <begin position="252"/>
        <end position="272"/>
    </location>
</feature>
<keyword evidence="4 5" id="KW-0472">Membrane</keyword>
<feature type="transmembrane region" description="Helical" evidence="5">
    <location>
        <begin position="152"/>
        <end position="174"/>
    </location>
</feature>
<accession>A0A1W2B6V2</accession>
<reference evidence="7 8" key="1">
    <citation type="submission" date="2017-04" db="EMBL/GenBank/DDBJ databases">
        <authorList>
            <person name="Afonso C.L."/>
            <person name="Miller P.J."/>
            <person name="Scott M.A."/>
            <person name="Spackman E."/>
            <person name="Goraichik I."/>
            <person name="Dimitrov K.M."/>
            <person name="Suarez D.L."/>
            <person name="Swayne D.E."/>
        </authorList>
    </citation>
    <scope>NUCLEOTIDE SEQUENCE [LARGE SCALE GENOMIC DNA]</scope>
    <source>
        <strain evidence="7 8">DSM 3385</strain>
    </source>
</reference>
<evidence type="ECO:0000256" key="1">
    <source>
        <dbReference type="ARBA" id="ARBA00004651"/>
    </source>
</evidence>
<keyword evidence="5" id="KW-0813">Transport</keyword>
<dbReference type="OrthoDB" id="9809681at2"/>
<keyword evidence="2 5" id="KW-0812">Transmembrane</keyword>
<feature type="transmembrane region" description="Helical" evidence="5">
    <location>
        <begin position="7"/>
        <end position="27"/>
    </location>
</feature>
<dbReference type="AlphaFoldDB" id="A0A1W2B6V2"/>
<dbReference type="Pfam" id="PF00528">
    <property type="entry name" value="BPD_transp_1"/>
    <property type="match status" value="1"/>
</dbReference>
<dbReference type="PANTHER" id="PTHR43759:SF1">
    <property type="entry name" value="GLUCOSE IMPORT SYSTEM PERMEASE PROTEIN GLCT"/>
    <property type="match status" value="1"/>
</dbReference>
<feature type="domain" description="ABC transmembrane type-1" evidence="6">
    <location>
        <begin position="59"/>
        <end position="271"/>
    </location>
</feature>
<name>A0A1W2B6V2_9BACT</name>
<dbReference type="GO" id="GO:0005886">
    <property type="term" value="C:plasma membrane"/>
    <property type="evidence" value="ECO:0007669"/>
    <property type="project" value="UniProtKB-SubCell"/>
</dbReference>
<dbReference type="Gene3D" id="1.10.3720.10">
    <property type="entry name" value="MetI-like"/>
    <property type="match status" value="1"/>
</dbReference>
<dbReference type="CDD" id="cd06261">
    <property type="entry name" value="TM_PBP2"/>
    <property type="match status" value="1"/>
</dbReference>
<keyword evidence="3 5" id="KW-1133">Transmembrane helix</keyword>
<dbReference type="PANTHER" id="PTHR43759">
    <property type="entry name" value="TREHALOSE TRANSPORT SYSTEM PERMEASE PROTEIN SUGA"/>
    <property type="match status" value="1"/>
</dbReference>
<gene>
    <name evidence="7" type="ORF">SAMN02746065_1078</name>
</gene>
<dbReference type="PROSITE" id="PS50928">
    <property type="entry name" value="ABC_TM1"/>
    <property type="match status" value="1"/>
</dbReference>
<evidence type="ECO:0000313" key="8">
    <source>
        <dbReference type="Proteomes" id="UP000192418"/>
    </source>
</evidence>
<evidence type="ECO:0000256" key="3">
    <source>
        <dbReference type="ARBA" id="ARBA00022989"/>
    </source>
</evidence>
<dbReference type="SUPFAM" id="SSF161098">
    <property type="entry name" value="MetI-like"/>
    <property type="match status" value="1"/>
</dbReference>
<evidence type="ECO:0000313" key="7">
    <source>
        <dbReference type="EMBL" id="SMC68520.1"/>
    </source>
</evidence>
<dbReference type="EMBL" id="FWXY01000007">
    <property type="protein sequence ID" value="SMC68520.1"/>
    <property type="molecule type" value="Genomic_DNA"/>
</dbReference>
<dbReference type="RefSeq" id="WP_084068241.1">
    <property type="nucleotide sequence ID" value="NZ_FWXY01000007.1"/>
</dbReference>
<feature type="transmembrane region" description="Helical" evidence="5">
    <location>
        <begin position="59"/>
        <end position="85"/>
    </location>
</feature>
<dbReference type="GO" id="GO:0055085">
    <property type="term" value="P:transmembrane transport"/>
    <property type="evidence" value="ECO:0007669"/>
    <property type="project" value="InterPro"/>
</dbReference>
<dbReference type="InterPro" id="IPR052730">
    <property type="entry name" value="Sugar_ABC_transporter"/>
</dbReference>
<evidence type="ECO:0000256" key="5">
    <source>
        <dbReference type="RuleBase" id="RU363032"/>
    </source>
</evidence>
<proteinExistence type="inferred from homology"/>
<evidence type="ECO:0000256" key="2">
    <source>
        <dbReference type="ARBA" id="ARBA00022692"/>
    </source>
</evidence>
<sequence length="293" mass="33166">MKSCLKLLPALIPFVLFFVGGIVLTMIQSLGMMNPLVHYDSIWTAYKIVFTHGHFMKSIWFSFYVAFVSAGLSIFCGTLLSYGIWHLPIILQNKTVVYKIPIVLPHIAVAFITMIFLSRSGIIASLCYHLGLISHMEQFPNLIFSRYGVGEIVAYMLKETSFVTLMVMSVLMKFDKRYVQTARQLGAGEIRIFLSVVLPHLKEILTTTFLILFIYSFGAFEIPYILGSSTPGMLSLQVYDYYFRHDLSQRPVAMALLVILFLISSLFTYLYFQIYNKLGRGAGSDTINGADSE</sequence>
<evidence type="ECO:0000256" key="4">
    <source>
        <dbReference type="ARBA" id="ARBA00023136"/>
    </source>
</evidence>